<organism evidence="2 3">
    <name type="scientific">Marasmiellus scandens</name>
    <dbReference type="NCBI Taxonomy" id="2682957"/>
    <lineage>
        <taxon>Eukaryota</taxon>
        <taxon>Fungi</taxon>
        <taxon>Dikarya</taxon>
        <taxon>Basidiomycota</taxon>
        <taxon>Agaricomycotina</taxon>
        <taxon>Agaricomycetes</taxon>
        <taxon>Agaricomycetidae</taxon>
        <taxon>Agaricales</taxon>
        <taxon>Marasmiineae</taxon>
        <taxon>Omphalotaceae</taxon>
        <taxon>Marasmiellus</taxon>
    </lineage>
</organism>
<comment type="caution">
    <text evidence="2">The sequence shown here is derived from an EMBL/GenBank/DDBJ whole genome shotgun (WGS) entry which is preliminary data.</text>
</comment>
<name>A0ABR1K4D6_9AGAR</name>
<dbReference type="Pfam" id="PF20149">
    <property type="entry name" value="DUF6532"/>
    <property type="match status" value="1"/>
</dbReference>
<sequence length="327" mass="37226">MKYIDSHPVAGPRQTAPEVVLIAANIAEIDCKEHGKKSESGRVIVSSKHLPFVNASDKEVWNNSFLPEIYNWLSTVRGQFSATNPSSLKPATRNTWNRWFLHLPSKYTDENGETNDRVDHPAVEAVTKAALRAYRSDFAKQALKFIEQKMDEDVPEQTTEGRKVWVAKQLADMAVLYESPGESKKDHHGLFKSVVVSQTLAWHLYKTKDSIKYIWFGHPSGSLALAAAVIKRALFIWKDGVKLDIEAEGDKTNKKKQAAHNSPTSFSQDQWSDTVEHYYDKYTSKLSEEKYKEIVAYAEKYMPEKSKKLFQSTQEKFGSEDELIMSD</sequence>
<feature type="domain" description="DUF6532" evidence="1">
    <location>
        <begin position="122"/>
        <end position="251"/>
    </location>
</feature>
<evidence type="ECO:0000313" key="3">
    <source>
        <dbReference type="Proteomes" id="UP001498398"/>
    </source>
</evidence>
<dbReference type="InterPro" id="IPR045341">
    <property type="entry name" value="DUF6532"/>
</dbReference>
<evidence type="ECO:0000259" key="1">
    <source>
        <dbReference type="Pfam" id="PF20149"/>
    </source>
</evidence>
<evidence type="ECO:0000313" key="2">
    <source>
        <dbReference type="EMBL" id="KAK7471982.1"/>
    </source>
</evidence>
<accession>A0ABR1K4D6</accession>
<keyword evidence="3" id="KW-1185">Reference proteome</keyword>
<protein>
    <recommendedName>
        <fullName evidence="1">DUF6532 domain-containing protein</fullName>
    </recommendedName>
</protein>
<reference evidence="2 3" key="1">
    <citation type="submission" date="2024-01" db="EMBL/GenBank/DDBJ databases">
        <title>A draft genome for the cacao thread blight pathogen Marasmiellus scandens.</title>
        <authorList>
            <person name="Baruah I.K."/>
            <person name="Leung J."/>
            <person name="Bukari Y."/>
            <person name="Amoako-Attah I."/>
            <person name="Meinhardt L.W."/>
            <person name="Bailey B.A."/>
            <person name="Cohen S.P."/>
        </authorList>
    </citation>
    <scope>NUCLEOTIDE SEQUENCE [LARGE SCALE GENOMIC DNA]</scope>
    <source>
        <strain evidence="2 3">GH-19</strain>
    </source>
</reference>
<dbReference type="EMBL" id="JBANRG010000001">
    <property type="protein sequence ID" value="KAK7471982.1"/>
    <property type="molecule type" value="Genomic_DNA"/>
</dbReference>
<dbReference type="Proteomes" id="UP001498398">
    <property type="component" value="Unassembled WGS sequence"/>
</dbReference>
<gene>
    <name evidence="2" type="ORF">VKT23_000090</name>
</gene>
<proteinExistence type="predicted"/>